<feature type="transmembrane region" description="Helical" evidence="1">
    <location>
        <begin position="21"/>
        <end position="43"/>
    </location>
</feature>
<keyword evidence="1" id="KW-0812">Transmembrane</keyword>
<sequence>MRMKLHKPMLSNYYGGVSGMVVCHLLMVGILWLGLGIVGWVVFDAGSPFLLIGSAPCFALFGLIFYLQYVWVAKEE</sequence>
<dbReference type="AlphaFoldDB" id="A0A0F9Q3F4"/>
<comment type="caution">
    <text evidence="2">The sequence shown here is derived from an EMBL/GenBank/DDBJ whole genome shotgun (WGS) entry which is preliminary data.</text>
</comment>
<name>A0A0F9Q3F4_9ZZZZ</name>
<keyword evidence="1" id="KW-1133">Transmembrane helix</keyword>
<organism evidence="2">
    <name type="scientific">marine sediment metagenome</name>
    <dbReference type="NCBI Taxonomy" id="412755"/>
    <lineage>
        <taxon>unclassified sequences</taxon>
        <taxon>metagenomes</taxon>
        <taxon>ecological metagenomes</taxon>
    </lineage>
</organism>
<dbReference type="EMBL" id="LAZR01001927">
    <property type="protein sequence ID" value="KKN37029.1"/>
    <property type="molecule type" value="Genomic_DNA"/>
</dbReference>
<evidence type="ECO:0000313" key="2">
    <source>
        <dbReference type="EMBL" id="KKN37029.1"/>
    </source>
</evidence>
<reference evidence="2" key="1">
    <citation type="journal article" date="2015" name="Nature">
        <title>Complex archaea that bridge the gap between prokaryotes and eukaryotes.</title>
        <authorList>
            <person name="Spang A."/>
            <person name="Saw J.H."/>
            <person name="Jorgensen S.L."/>
            <person name="Zaremba-Niedzwiedzka K."/>
            <person name="Martijn J."/>
            <person name="Lind A.E."/>
            <person name="van Eijk R."/>
            <person name="Schleper C."/>
            <person name="Guy L."/>
            <person name="Ettema T.J."/>
        </authorList>
    </citation>
    <scope>NUCLEOTIDE SEQUENCE</scope>
</reference>
<accession>A0A0F9Q3F4</accession>
<keyword evidence="1" id="KW-0472">Membrane</keyword>
<feature type="transmembrane region" description="Helical" evidence="1">
    <location>
        <begin position="49"/>
        <end position="72"/>
    </location>
</feature>
<protein>
    <submittedName>
        <fullName evidence="2">Uncharacterized protein</fullName>
    </submittedName>
</protein>
<proteinExistence type="predicted"/>
<evidence type="ECO:0000256" key="1">
    <source>
        <dbReference type="SAM" id="Phobius"/>
    </source>
</evidence>
<gene>
    <name evidence="2" type="ORF">LCGC14_0767890</name>
</gene>